<accession>A0A934KCJ3</accession>
<name>A0A934KCJ3_9BACT</name>
<dbReference type="EMBL" id="JAEKNR010000177">
    <property type="protein sequence ID" value="MBJ7599918.1"/>
    <property type="molecule type" value="Genomic_DNA"/>
</dbReference>
<gene>
    <name evidence="5" type="ORF">JF922_17805</name>
</gene>
<evidence type="ECO:0000256" key="2">
    <source>
        <dbReference type="SAM" id="MobiDB-lite"/>
    </source>
</evidence>
<reference evidence="5" key="1">
    <citation type="submission" date="2020-10" db="EMBL/GenBank/DDBJ databases">
        <title>Ca. Dormibacterota MAGs.</title>
        <authorList>
            <person name="Montgomery K."/>
        </authorList>
    </citation>
    <scope>NUCLEOTIDE SEQUENCE [LARGE SCALE GENOMIC DNA]</scope>
    <source>
        <strain evidence="5">SC8812_S17_10</strain>
    </source>
</reference>
<dbReference type="Gene3D" id="3.40.630.190">
    <property type="entry name" value="LCP protein"/>
    <property type="match status" value="1"/>
</dbReference>
<keyword evidence="3" id="KW-0812">Transmembrane</keyword>
<dbReference type="PANTHER" id="PTHR33392">
    <property type="entry name" value="POLYISOPRENYL-TEICHOIC ACID--PEPTIDOGLYCAN TEICHOIC ACID TRANSFERASE TAGU"/>
    <property type="match status" value="1"/>
</dbReference>
<feature type="compositionally biased region" description="Low complexity" evidence="2">
    <location>
        <begin position="71"/>
        <end position="82"/>
    </location>
</feature>
<evidence type="ECO:0000256" key="1">
    <source>
        <dbReference type="ARBA" id="ARBA00006068"/>
    </source>
</evidence>
<organism evidence="5 6">
    <name type="scientific">Candidatus Nephthysia bennettiae</name>
    <dbReference type="NCBI Taxonomy" id="3127016"/>
    <lineage>
        <taxon>Bacteria</taxon>
        <taxon>Bacillati</taxon>
        <taxon>Candidatus Dormiibacterota</taxon>
        <taxon>Candidatus Dormibacteria</taxon>
        <taxon>Candidatus Dormibacterales</taxon>
        <taxon>Candidatus Dormibacteraceae</taxon>
        <taxon>Candidatus Nephthysia</taxon>
    </lineage>
</organism>
<dbReference type="Proteomes" id="UP000612893">
    <property type="component" value="Unassembled WGS sequence"/>
</dbReference>
<dbReference type="AlphaFoldDB" id="A0A934KCJ3"/>
<feature type="transmembrane region" description="Helical" evidence="3">
    <location>
        <begin position="21"/>
        <end position="47"/>
    </location>
</feature>
<feature type="region of interest" description="Disordered" evidence="2">
    <location>
        <begin position="61"/>
        <end position="82"/>
    </location>
</feature>
<comment type="caution">
    <text evidence="5">The sequence shown here is derived from an EMBL/GenBank/DDBJ whole genome shotgun (WGS) entry which is preliminary data.</text>
</comment>
<keyword evidence="3" id="KW-0472">Membrane</keyword>
<evidence type="ECO:0000313" key="6">
    <source>
        <dbReference type="Proteomes" id="UP000612893"/>
    </source>
</evidence>
<dbReference type="InterPro" id="IPR004474">
    <property type="entry name" value="LytR_CpsA_psr"/>
</dbReference>
<evidence type="ECO:0000313" key="5">
    <source>
        <dbReference type="EMBL" id="MBJ7599918.1"/>
    </source>
</evidence>
<sequence length="345" mass="36899">MAPDPRRFHASQAQPPRRSAGPVIGLVALLLVGFLLSGAVGAFAYFLPVIRAAASQTGHTGELSASATPTGNGNASSNSAPASAGEPFTVLLLGSDDDAKFDQGQVLTQSMILVRIVPQTNQVTMLSIPRDLWVPLSTGGSAKIDAAYLYGGAKAAIATVERNFRVHVDEYVWIGLKGLIKLIDNLGGVDLITSNPVLDDWYPDDINTPNPYAIERIAVLPGPQHLDGGHALQYVRSRHSDLRGDFGRSQRQQQVLIALRAKARQVSAADLPDVATAFQGELQTSMSLPRIRQLLPIATHVSVESVKQLVLLPPYTSNGKVGDQDVVLPNWSEILPLVRQTFPAG</sequence>
<comment type="similarity">
    <text evidence="1">Belongs to the LytR/CpsA/Psr (LCP) family.</text>
</comment>
<proteinExistence type="inferred from homology"/>
<evidence type="ECO:0000256" key="3">
    <source>
        <dbReference type="SAM" id="Phobius"/>
    </source>
</evidence>
<dbReference type="RefSeq" id="WP_338203570.1">
    <property type="nucleotide sequence ID" value="NZ_JAEKNR010000177.1"/>
</dbReference>
<keyword evidence="6" id="KW-1185">Reference proteome</keyword>
<feature type="compositionally biased region" description="Polar residues" evidence="2">
    <location>
        <begin position="61"/>
        <end position="70"/>
    </location>
</feature>
<dbReference type="InterPro" id="IPR050922">
    <property type="entry name" value="LytR/CpsA/Psr_CW_biosynth"/>
</dbReference>
<protein>
    <submittedName>
        <fullName evidence="5">LCP family protein</fullName>
    </submittedName>
</protein>
<dbReference type="PANTHER" id="PTHR33392:SF6">
    <property type="entry name" value="POLYISOPRENYL-TEICHOIC ACID--PEPTIDOGLYCAN TEICHOIC ACID TRANSFERASE TAGU"/>
    <property type="match status" value="1"/>
</dbReference>
<evidence type="ECO:0000259" key="4">
    <source>
        <dbReference type="Pfam" id="PF03816"/>
    </source>
</evidence>
<feature type="domain" description="Cell envelope-related transcriptional attenuator" evidence="4">
    <location>
        <begin position="108"/>
        <end position="263"/>
    </location>
</feature>
<dbReference type="NCBIfam" id="TIGR00350">
    <property type="entry name" value="lytR_cpsA_psr"/>
    <property type="match status" value="1"/>
</dbReference>
<keyword evidence="3" id="KW-1133">Transmembrane helix</keyword>
<dbReference type="Pfam" id="PF03816">
    <property type="entry name" value="LytR_cpsA_psr"/>
    <property type="match status" value="1"/>
</dbReference>